<protein>
    <submittedName>
        <fullName evidence="1">Uncharacterized protein</fullName>
    </submittedName>
</protein>
<proteinExistence type="predicted"/>
<dbReference type="InterPro" id="IPR011051">
    <property type="entry name" value="RmlC_Cupin_sf"/>
</dbReference>
<keyword evidence="2" id="KW-1185">Reference proteome</keyword>
<dbReference type="Proteomes" id="UP001370348">
    <property type="component" value="Chromosome"/>
</dbReference>
<name>A0ABZ2M861_9BACT</name>
<dbReference type="Gene3D" id="2.60.120.10">
    <property type="entry name" value="Jelly Rolls"/>
    <property type="match status" value="1"/>
</dbReference>
<dbReference type="SUPFAM" id="SSF51182">
    <property type="entry name" value="RmlC-like cupins"/>
    <property type="match status" value="1"/>
</dbReference>
<dbReference type="EMBL" id="CP089984">
    <property type="protein sequence ID" value="WXB18695.1"/>
    <property type="molecule type" value="Genomic_DNA"/>
</dbReference>
<reference evidence="1 2" key="1">
    <citation type="submission" date="2021-12" db="EMBL/GenBank/DDBJ databases">
        <title>Discovery of the Pendulisporaceae a myxobacterial family with distinct sporulation behavior and unique specialized metabolism.</title>
        <authorList>
            <person name="Garcia R."/>
            <person name="Popoff A."/>
            <person name="Bader C.D."/>
            <person name="Loehr J."/>
            <person name="Walesch S."/>
            <person name="Walt C."/>
            <person name="Boldt J."/>
            <person name="Bunk B."/>
            <person name="Haeckl F.J.F.P.J."/>
            <person name="Gunesch A.P."/>
            <person name="Birkelbach J."/>
            <person name="Nuebel U."/>
            <person name="Pietschmann T."/>
            <person name="Bach T."/>
            <person name="Mueller R."/>
        </authorList>
    </citation>
    <scope>NUCLEOTIDE SEQUENCE [LARGE SCALE GENOMIC DNA]</scope>
    <source>
        <strain evidence="1 2">MSr11954</strain>
    </source>
</reference>
<dbReference type="RefSeq" id="WP_394828327.1">
    <property type="nucleotide sequence ID" value="NZ_CP089984.1"/>
</dbReference>
<organism evidence="1 2">
    <name type="scientific">Pendulispora albinea</name>
    <dbReference type="NCBI Taxonomy" id="2741071"/>
    <lineage>
        <taxon>Bacteria</taxon>
        <taxon>Pseudomonadati</taxon>
        <taxon>Myxococcota</taxon>
        <taxon>Myxococcia</taxon>
        <taxon>Myxococcales</taxon>
        <taxon>Sorangiineae</taxon>
        <taxon>Pendulisporaceae</taxon>
        <taxon>Pendulispora</taxon>
    </lineage>
</organism>
<sequence>MDVTLQRLGDRIEKEWFRANFRDRSFPSICARALSETRVVDVEALLDWGLGCERLPEQVDADFDFGEPPLTVFSSERFYISVHFWLDGTTNIHEHGFSGAFVVLEGGSLHTTFAFRPAHEINDHFAIGELHEKHVERLEPGDVREIHGNGHPDSTIHSLFHLERPSATLVVRTYRDTRTRPQYSYSRAGAAWNSLYDRKEIKRRGQLLQLVQQTRPDHVHEYCLRWFDVADDVGAFLALRSGVGRLSPDEGNALLNAAELRRPELTRLARDVVAADRCEAGIIRRRSVVTDPGLRFFLAVLLNVRGRENALRLIGEKYRERDPVDTVMEWILALSKLPAIRLEEPSALGFPLDEVTAMALRNLLTGAPCEALEREVATFAKRPLTVNECGALENLRDAFRRSEMFGGVLGEMAPIARTYGG</sequence>
<evidence type="ECO:0000313" key="1">
    <source>
        <dbReference type="EMBL" id="WXB18695.1"/>
    </source>
</evidence>
<accession>A0ABZ2M861</accession>
<evidence type="ECO:0000313" key="2">
    <source>
        <dbReference type="Proteomes" id="UP001370348"/>
    </source>
</evidence>
<gene>
    <name evidence="1" type="ORF">LZC94_15835</name>
</gene>
<dbReference type="InterPro" id="IPR014710">
    <property type="entry name" value="RmlC-like_jellyroll"/>
</dbReference>